<sequence length="525" mass="59705">MNEIAIKRHSFDLAKNRLKEFSEKTEAELEIDKVRTDGGLLGLGDHKVTGYELNRRLETIQKHFIAVNTTNNKVIKEFRAVYNALDVLDKDYITSIVANVKAIEKTSNDVRVQQGTLKQHNEKLANQQSKLDAHQAEIEKNVANISKIVVALKVFKEKLEGYKHLTDIDKIWNDCKSIQNEIRVVSDSITKFSKKTTEDIATANNKNKALSDQVNRDILTLRNEAKSFKEFFSDLSEKLESTANLLDSQIPVIKEIDSFTEQLKKLTHIDDVDAMWDDINKATEKFTTVENILLNIEADVLQVQKHLEEIDSFVAVLSGYTHLQDIDNMWDDLDICKKNIEKINANIQTQQNELNSLATTSKNHTDSIDALSKKMAAAEEYAVDSRNLITKLETFREEVSALNHLMEVDEIWKQAGEHQTRINRVEQECRANTDKLSGISHLDDVDGMWNNVEEHTSKLIKCEKRDEELADAIQKNKEEVNENIAEAVRTANAAIETLTKKVKYAYWIAGGTVGLAIIEMILLLV</sequence>
<proteinExistence type="predicted"/>
<evidence type="ECO:0000313" key="3">
    <source>
        <dbReference type="EMBL" id="SDW47101.1"/>
    </source>
</evidence>
<feature type="coiled-coil region" evidence="1">
    <location>
        <begin position="333"/>
        <end position="360"/>
    </location>
</feature>
<dbReference type="EMBL" id="FNMW01000001">
    <property type="protein sequence ID" value="SDW47101.1"/>
    <property type="molecule type" value="Genomic_DNA"/>
</dbReference>
<evidence type="ECO:0000256" key="2">
    <source>
        <dbReference type="SAM" id="Phobius"/>
    </source>
</evidence>
<gene>
    <name evidence="3" type="ORF">SAMN05216415_0786</name>
</gene>
<accession>A0AAE8L3F0</accession>
<reference evidence="3 4" key="1">
    <citation type="submission" date="2016-10" db="EMBL/GenBank/DDBJ databases">
        <authorList>
            <person name="Varghese N."/>
            <person name="Submissions S."/>
        </authorList>
    </citation>
    <scope>NUCLEOTIDE SEQUENCE [LARGE SCALE GENOMIC DNA]</scope>
    <source>
        <strain evidence="3 4">Sb17</strain>
    </source>
</reference>
<feature type="coiled-coil region" evidence="1">
    <location>
        <begin position="463"/>
        <end position="501"/>
    </location>
</feature>
<keyword evidence="2" id="KW-0812">Transmembrane</keyword>
<evidence type="ECO:0000256" key="1">
    <source>
        <dbReference type="SAM" id="Coils"/>
    </source>
</evidence>
<dbReference type="AlphaFoldDB" id="A0AAE8L3F0"/>
<organism evidence="3 4">
    <name type="scientific">Streptococcus equinus</name>
    <name type="common">Streptococcus bovis</name>
    <dbReference type="NCBI Taxonomy" id="1335"/>
    <lineage>
        <taxon>Bacteria</taxon>
        <taxon>Bacillati</taxon>
        <taxon>Bacillota</taxon>
        <taxon>Bacilli</taxon>
        <taxon>Lactobacillales</taxon>
        <taxon>Streptococcaceae</taxon>
        <taxon>Streptococcus</taxon>
    </lineage>
</organism>
<protein>
    <submittedName>
        <fullName evidence="3">Uncharacterized protein</fullName>
    </submittedName>
</protein>
<name>A0AAE8L3F0_STREI</name>
<dbReference type="Proteomes" id="UP000182107">
    <property type="component" value="Unassembled WGS sequence"/>
</dbReference>
<feature type="coiled-coil region" evidence="1">
    <location>
        <begin position="117"/>
        <end position="144"/>
    </location>
</feature>
<dbReference type="Gene3D" id="1.10.287.1490">
    <property type="match status" value="1"/>
</dbReference>
<keyword evidence="1" id="KW-0175">Coiled coil</keyword>
<keyword evidence="2" id="KW-0472">Membrane</keyword>
<dbReference type="RefSeq" id="WP_074602355.1">
    <property type="nucleotide sequence ID" value="NZ_FNMW01000001.1"/>
</dbReference>
<evidence type="ECO:0000313" key="4">
    <source>
        <dbReference type="Proteomes" id="UP000182107"/>
    </source>
</evidence>
<keyword evidence="2" id="KW-1133">Transmembrane helix</keyword>
<comment type="caution">
    <text evidence="3">The sequence shown here is derived from an EMBL/GenBank/DDBJ whole genome shotgun (WGS) entry which is preliminary data.</text>
</comment>
<feature type="transmembrane region" description="Helical" evidence="2">
    <location>
        <begin position="504"/>
        <end position="524"/>
    </location>
</feature>